<dbReference type="SUPFAM" id="SSF81452">
    <property type="entry name" value="Cytochrome c oxidase subunit III-like"/>
    <property type="match status" value="1"/>
</dbReference>
<evidence type="ECO:0000256" key="3">
    <source>
        <dbReference type="ARBA" id="ARBA00022692"/>
    </source>
</evidence>
<evidence type="ECO:0000256" key="1">
    <source>
        <dbReference type="ARBA" id="ARBA00004141"/>
    </source>
</evidence>
<organism evidence="8">
    <name type="scientific">marine metagenome</name>
    <dbReference type="NCBI Taxonomy" id="408172"/>
    <lineage>
        <taxon>unclassified sequences</taxon>
        <taxon>metagenomes</taxon>
        <taxon>ecological metagenomes</taxon>
    </lineage>
</organism>
<keyword evidence="5 6" id="KW-0472">Membrane</keyword>
<dbReference type="PANTHER" id="PTHR11403">
    <property type="entry name" value="CYTOCHROME C OXIDASE SUBUNIT III"/>
    <property type="match status" value="1"/>
</dbReference>
<evidence type="ECO:0000256" key="4">
    <source>
        <dbReference type="ARBA" id="ARBA00022989"/>
    </source>
</evidence>
<dbReference type="AlphaFoldDB" id="A0A381SYX4"/>
<feature type="transmembrane region" description="Helical" evidence="6">
    <location>
        <begin position="142"/>
        <end position="165"/>
    </location>
</feature>
<sequence>MVVSTIIFSFFIIAYADRMLIHDWRSMPEPWLLWANTGILILSSIMFHLTKIASDRQHNDKIKKGLYLIGFLAYTFLFSQLLVWYQLLNSGYYAATNPANAFFYLFTALHGLHLIGGLYFLGRTTSKFLRNNSKVQEIQHTIELCAIYWHFLLAVWIVLFGLMLFT</sequence>
<dbReference type="Pfam" id="PF00510">
    <property type="entry name" value="COX3"/>
    <property type="match status" value="1"/>
</dbReference>
<comment type="subcellular location">
    <subcellularLocation>
        <location evidence="1">Membrane</location>
        <topology evidence="1">Multi-pass membrane protein</topology>
    </subcellularLocation>
</comment>
<name>A0A381SYX4_9ZZZZ</name>
<feature type="transmembrane region" description="Helical" evidence="6">
    <location>
        <begin position="65"/>
        <end position="87"/>
    </location>
</feature>
<comment type="similarity">
    <text evidence="2">Belongs to the cytochrome c oxidase subunit 3 family.</text>
</comment>
<dbReference type="Gene3D" id="1.20.120.80">
    <property type="entry name" value="Cytochrome c oxidase, subunit III, four-helix bundle"/>
    <property type="match status" value="1"/>
</dbReference>
<gene>
    <name evidence="8" type="ORF">METZ01_LOCUS60471</name>
</gene>
<dbReference type="EMBL" id="UINC01003589">
    <property type="protein sequence ID" value="SVA07617.1"/>
    <property type="molecule type" value="Genomic_DNA"/>
</dbReference>
<dbReference type="PROSITE" id="PS50253">
    <property type="entry name" value="COX3"/>
    <property type="match status" value="1"/>
</dbReference>
<keyword evidence="4 6" id="KW-1133">Transmembrane helix</keyword>
<protein>
    <recommendedName>
        <fullName evidence="7">Heme-copper oxidase subunit III family profile domain-containing protein</fullName>
    </recommendedName>
</protein>
<dbReference type="GO" id="GO:0004129">
    <property type="term" value="F:cytochrome-c oxidase activity"/>
    <property type="evidence" value="ECO:0007669"/>
    <property type="project" value="InterPro"/>
</dbReference>
<feature type="transmembrane region" description="Helical" evidence="6">
    <location>
        <begin position="99"/>
        <end position="121"/>
    </location>
</feature>
<evidence type="ECO:0000256" key="6">
    <source>
        <dbReference type="SAM" id="Phobius"/>
    </source>
</evidence>
<dbReference type="PANTHER" id="PTHR11403:SF10">
    <property type="entry name" value="CYTOCHROME C OXIDASE"/>
    <property type="match status" value="1"/>
</dbReference>
<dbReference type="InterPro" id="IPR024791">
    <property type="entry name" value="Cyt_c/ubiquinol_Oxase_su3"/>
</dbReference>
<feature type="transmembrane region" description="Helical" evidence="6">
    <location>
        <begin position="32"/>
        <end position="53"/>
    </location>
</feature>
<dbReference type="InterPro" id="IPR035973">
    <property type="entry name" value="Cyt_c_oxidase_su3-like_sf"/>
</dbReference>
<dbReference type="InterPro" id="IPR000298">
    <property type="entry name" value="Cyt_c_oxidase-like_su3"/>
</dbReference>
<evidence type="ECO:0000313" key="8">
    <source>
        <dbReference type="EMBL" id="SVA07617.1"/>
    </source>
</evidence>
<proteinExistence type="inferred from homology"/>
<evidence type="ECO:0000256" key="2">
    <source>
        <dbReference type="ARBA" id="ARBA00010581"/>
    </source>
</evidence>
<dbReference type="GO" id="GO:0016020">
    <property type="term" value="C:membrane"/>
    <property type="evidence" value="ECO:0007669"/>
    <property type="project" value="UniProtKB-SubCell"/>
</dbReference>
<keyword evidence="3 6" id="KW-0812">Transmembrane</keyword>
<evidence type="ECO:0000256" key="5">
    <source>
        <dbReference type="ARBA" id="ARBA00023136"/>
    </source>
</evidence>
<reference evidence="8" key="1">
    <citation type="submission" date="2018-05" db="EMBL/GenBank/DDBJ databases">
        <authorList>
            <person name="Lanie J.A."/>
            <person name="Ng W.-L."/>
            <person name="Kazmierczak K.M."/>
            <person name="Andrzejewski T.M."/>
            <person name="Davidsen T.M."/>
            <person name="Wayne K.J."/>
            <person name="Tettelin H."/>
            <person name="Glass J.I."/>
            <person name="Rusch D."/>
            <person name="Podicherti R."/>
            <person name="Tsui H.-C.T."/>
            <person name="Winkler M.E."/>
        </authorList>
    </citation>
    <scope>NUCLEOTIDE SEQUENCE</scope>
</reference>
<accession>A0A381SYX4</accession>
<dbReference type="InterPro" id="IPR013833">
    <property type="entry name" value="Cyt_c_oxidase_su3_a-hlx"/>
</dbReference>
<dbReference type="GO" id="GO:0019646">
    <property type="term" value="P:aerobic electron transport chain"/>
    <property type="evidence" value="ECO:0007669"/>
    <property type="project" value="InterPro"/>
</dbReference>
<feature type="domain" description="Heme-copper oxidase subunit III family profile" evidence="7">
    <location>
        <begin position="1"/>
        <end position="166"/>
    </location>
</feature>
<evidence type="ECO:0000259" key="7">
    <source>
        <dbReference type="PROSITE" id="PS50253"/>
    </source>
</evidence>